<name>A0A069D1X0_9BACE</name>
<sequence>MHQMKKFLFSICFMSLISLNLTSIYGEEKKTETTQPDAEIVITYSGNELSVKNVTPGSSIDIYTVFGVKVLSIPSESASKETDLNLPKGYYLVRVGNVVKKLVIK</sequence>
<dbReference type="InterPro" id="IPR026444">
    <property type="entry name" value="Secre_tail"/>
</dbReference>
<reference evidence="1 2" key="1">
    <citation type="journal article" date="2015" name="Microbes Environ.">
        <title>Distribution and evolution of nitrogen fixation genes in the phylum bacteroidetes.</title>
        <authorList>
            <person name="Inoue J."/>
            <person name="Oshima K."/>
            <person name="Suda W."/>
            <person name="Sakamoto M."/>
            <person name="Iino T."/>
            <person name="Noda S."/>
            <person name="Hongoh Y."/>
            <person name="Hattori M."/>
            <person name="Ohkuma M."/>
        </authorList>
    </citation>
    <scope>NUCLEOTIDE SEQUENCE [LARGE SCALE GENOMIC DNA]</scope>
    <source>
        <strain evidence="1 2">JCM 15093</strain>
    </source>
</reference>
<dbReference type="STRING" id="1121097.GCA_000428125_00819"/>
<proteinExistence type="predicted"/>
<dbReference type="eggNOG" id="ENOG5033JEG">
    <property type="taxonomic scope" value="Bacteria"/>
</dbReference>
<organism evidence="1 2">
    <name type="scientific">Bacteroides graminisolvens DSM 19988 = JCM 15093</name>
    <dbReference type="NCBI Taxonomy" id="1121097"/>
    <lineage>
        <taxon>Bacteria</taxon>
        <taxon>Pseudomonadati</taxon>
        <taxon>Bacteroidota</taxon>
        <taxon>Bacteroidia</taxon>
        <taxon>Bacteroidales</taxon>
        <taxon>Bacteroidaceae</taxon>
        <taxon>Bacteroides</taxon>
    </lineage>
</organism>
<evidence type="ECO:0008006" key="3">
    <source>
        <dbReference type="Google" id="ProtNLM"/>
    </source>
</evidence>
<keyword evidence="2" id="KW-1185">Reference proteome</keyword>
<accession>A0A069D1X0</accession>
<dbReference type="AlphaFoldDB" id="A0A069D1X0"/>
<evidence type="ECO:0000313" key="2">
    <source>
        <dbReference type="Proteomes" id="UP000027601"/>
    </source>
</evidence>
<gene>
    <name evidence="1" type="ORF">JCM15093_1443</name>
</gene>
<dbReference type="EMBL" id="BAJS01000006">
    <property type="protein sequence ID" value="GAK36286.1"/>
    <property type="molecule type" value="Genomic_DNA"/>
</dbReference>
<evidence type="ECO:0000313" key="1">
    <source>
        <dbReference type="EMBL" id="GAK36286.1"/>
    </source>
</evidence>
<dbReference type="Proteomes" id="UP000027601">
    <property type="component" value="Unassembled WGS sequence"/>
</dbReference>
<comment type="caution">
    <text evidence="1">The sequence shown here is derived from an EMBL/GenBank/DDBJ whole genome shotgun (WGS) entry which is preliminary data.</text>
</comment>
<dbReference type="NCBIfam" id="TIGR04183">
    <property type="entry name" value="Por_Secre_tail"/>
    <property type="match status" value="1"/>
</dbReference>
<protein>
    <recommendedName>
        <fullName evidence="3">Secretion system C-terminal sorting domain-containing protein</fullName>
    </recommendedName>
</protein>